<reference evidence="3" key="2">
    <citation type="submission" date="2025-09" db="UniProtKB">
        <authorList>
            <consortium name="Ensembl"/>
        </authorList>
    </citation>
    <scope>IDENTIFICATION</scope>
</reference>
<dbReference type="Gene3D" id="2.60.120.920">
    <property type="match status" value="1"/>
</dbReference>
<sequence length="368" mass="42005">MFSRSESKLICLQCFSEQHKAHDAVPLKVQREANEAQLKEMIQKRRAKIEEIQSSVQLSQNKADKEIQDGVKVFDALMECVQRSQDTFKETLRKASKHREKAAELIEKIRKEILELMQKAAELEEASHSEDHLLVLQKFGSLTPKVDDWSAVSVQTEYSAMLVQAVDELQNKQFADECRKVFMVTLSRLKRFEAEVTFDPDTAQSCLEVSADKKEVRHTSSKQSFSLFPDRFRSVPYVMGQQKISSGQVYFEVTVRNKIMWAVGVANESARTQLFQSYDTSQMWLMTWDNEENCPAKVDGFSVPVRSTPQNIGVFVDYDRRRISFYDADTADFIDSAENCGFSGDIRAIFSPGESMKGKNGEPLKLCP</sequence>
<feature type="domain" description="B30.2/SPRY" evidence="2">
    <location>
        <begin position="176"/>
        <end position="368"/>
    </location>
</feature>
<dbReference type="Pfam" id="PF25600">
    <property type="entry name" value="TRIM_CC"/>
    <property type="match status" value="1"/>
</dbReference>
<name>A0A8C6TEP5_9GOBI</name>
<dbReference type="InterPro" id="IPR006574">
    <property type="entry name" value="PRY"/>
</dbReference>
<dbReference type="Gene3D" id="3.30.160.60">
    <property type="entry name" value="Classic Zinc Finger"/>
    <property type="match status" value="1"/>
</dbReference>
<dbReference type="Proteomes" id="UP000694523">
    <property type="component" value="Unplaced"/>
</dbReference>
<evidence type="ECO:0000313" key="3">
    <source>
        <dbReference type="Ensembl" id="ENSNMLP00000020423.1"/>
    </source>
</evidence>
<keyword evidence="1" id="KW-0175">Coiled coil</keyword>
<dbReference type="InterPro" id="IPR043136">
    <property type="entry name" value="B30.2/SPRY_sf"/>
</dbReference>
<dbReference type="InterPro" id="IPR001870">
    <property type="entry name" value="B30.2/SPRY"/>
</dbReference>
<dbReference type="Pfam" id="PF13765">
    <property type="entry name" value="PRY"/>
    <property type="match status" value="1"/>
</dbReference>
<dbReference type="InterPro" id="IPR003879">
    <property type="entry name" value="Butyrophylin_SPRY"/>
</dbReference>
<accession>A0A8C6TEP5</accession>
<dbReference type="InterPro" id="IPR003877">
    <property type="entry name" value="SPRY_dom"/>
</dbReference>
<dbReference type="InterPro" id="IPR013320">
    <property type="entry name" value="ConA-like_dom_sf"/>
</dbReference>
<evidence type="ECO:0000313" key="4">
    <source>
        <dbReference type="Proteomes" id="UP000694523"/>
    </source>
</evidence>
<dbReference type="SMART" id="SM00589">
    <property type="entry name" value="PRY"/>
    <property type="match status" value="1"/>
</dbReference>
<dbReference type="InterPro" id="IPR050143">
    <property type="entry name" value="TRIM/RBCC"/>
</dbReference>
<organism evidence="3 4">
    <name type="scientific">Neogobius melanostomus</name>
    <name type="common">round goby</name>
    <dbReference type="NCBI Taxonomy" id="47308"/>
    <lineage>
        <taxon>Eukaryota</taxon>
        <taxon>Metazoa</taxon>
        <taxon>Chordata</taxon>
        <taxon>Craniata</taxon>
        <taxon>Vertebrata</taxon>
        <taxon>Euteleostomi</taxon>
        <taxon>Actinopterygii</taxon>
        <taxon>Neopterygii</taxon>
        <taxon>Teleostei</taxon>
        <taxon>Neoteleostei</taxon>
        <taxon>Acanthomorphata</taxon>
        <taxon>Gobiaria</taxon>
        <taxon>Gobiiformes</taxon>
        <taxon>Gobioidei</taxon>
        <taxon>Gobiidae</taxon>
        <taxon>Benthophilinae</taxon>
        <taxon>Neogobiini</taxon>
        <taxon>Neogobius</taxon>
    </lineage>
</organism>
<proteinExistence type="predicted"/>
<reference evidence="3" key="1">
    <citation type="submission" date="2025-08" db="UniProtKB">
        <authorList>
            <consortium name="Ensembl"/>
        </authorList>
    </citation>
    <scope>IDENTIFICATION</scope>
</reference>
<dbReference type="SMART" id="SM00449">
    <property type="entry name" value="SPRY"/>
    <property type="match status" value="1"/>
</dbReference>
<evidence type="ECO:0000256" key="1">
    <source>
        <dbReference type="SAM" id="Coils"/>
    </source>
</evidence>
<dbReference type="PROSITE" id="PS50188">
    <property type="entry name" value="B302_SPRY"/>
    <property type="match status" value="1"/>
</dbReference>
<feature type="coiled-coil region" evidence="1">
    <location>
        <begin position="88"/>
        <end position="126"/>
    </location>
</feature>
<keyword evidence="4" id="KW-1185">Reference proteome</keyword>
<protein>
    <recommendedName>
        <fullName evidence="2">B30.2/SPRY domain-containing protein</fullName>
    </recommendedName>
</protein>
<dbReference type="Pfam" id="PF00622">
    <property type="entry name" value="SPRY"/>
    <property type="match status" value="1"/>
</dbReference>
<dbReference type="PANTHER" id="PTHR24103">
    <property type="entry name" value="E3 UBIQUITIN-PROTEIN LIGASE TRIM"/>
    <property type="match status" value="1"/>
</dbReference>
<dbReference type="Ensembl" id="ENSNMLT00000022916.1">
    <property type="protein sequence ID" value="ENSNMLP00000020423.1"/>
    <property type="gene ID" value="ENSNMLG00000013324.1"/>
</dbReference>
<dbReference type="SUPFAM" id="SSF49899">
    <property type="entry name" value="Concanavalin A-like lectins/glucanases"/>
    <property type="match status" value="1"/>
</dbReference>
<dbReference type="InterPro" id="IPR058030">
    <property type="entry name" value="TRIM8/14/16/25/29/45/65_CC"/>
</dbReference>
<dbReference type="AlphaFoldDB" id="A0A8C6TEP5"/>
<evidence type="ECO:0000259" key="2">
    <source>
        <dbReference type="PROSITE" id="PS50188"/>
    </source>
</evidence>
<dbReference type="PRINTS" id="PR01407">
    <property type="entry name" value="BUTYPHLNCDUF"/>
</dbReference>